<dbReference type="STRING" id="1423812.FD20_GL001151"/>
<gene>
    <name evidence="1" type="ORF">FD20_GL001151</name>
</gene>
<dbReference type="PATRIC" id="fig|1423812.3.peg.1227"/>
<evidence type="ECO:0000313" key="1">
    <source>
        <dbReference type="EMBL" id="KRL36608.1"/>
    </source>
</evidence>
<reference evidence="1 2" key="1">
    <citation type="journal article" date="2015" name="Genome Announc.">
        <title>Expanding the biotechnology potential of lactobacilli through comparative genomics of 213 strains and associated genera.</title>
        <authorList>
            <person name="Sun Z."/>
            <person name="Harris H.M."/>
            <person name="McCann A."/>
            <person name="Guo C."/>
            <person name="Argimon S."/>
            <person name="Zhang W."/>
            <person name="Yang X."/>
            <person name="Jeffery I.B."/>
            <person name="Cooney J.C."/>
            <person name="Kagawa T.F."/>
            <person name="Liu W."/>
            <person name="Song Y."/>
            <person name="Salvetti E."/>
            <person name="Wrobel A."/>
            <person name="Rasinkangas P."/>
            <person name="Parkhill J."/>
            <person name="Rea M.C."/>
            <person name="O'Sullivan O."/>
            <person name="Ritari J."/>
            <person name="Douillard F.P."/>
            <person name="Paul Ross R."/>
            <person name="Yang R."/>
            <person name="Briner A.E."/>
            <person name="Felis G.E."/>
            <person name="de Vos W.M."/>
            <person name="Barrangou R."/>
            <person name="Klaenhammer T.R."/>
            <person name="Caufield P.W."/>
            <person name="Cui Y."/>
            <person name="Zhang H."/>
            <person name="O'Toole P.W."/>
        </authorList>
    </citation>
    <scope>NUCLEOTIDE SEQUENCE [LARGE SCALE GENOMIC DNA]</scope>
    <source>
        <strain evidence="1 2">DSM 19971</strain>
    </source>
</reference>
<accession>A0A0R1PVG9</accession>
<name>A0A0R1PVG9_9LACO</name>
<protein>
    <submittedName>
        <fullName evidence="1">Uncharacterized protein</fullName>
    </submittedName>
</protein>
<organism evidence="1 2">
    <name type="scientific">Liquorilactobacillus uvarum DSM 19971</name>
    <dbReference type="NCBI Taxonomy" id="1423812"/>
    <lineage>
        <taxon>Bacteria</taxon>
        <taxon>Bacillati</taxon>
        <taxon>Bacillota</taxon>
        <taxon>Bacilli</taxon>
        <taxon>Lactobacillales</taxon>
        <taxon>Lactobacillaceae</taxon>
        <taxon>Liquorilactobacillus</taxon>
    </lineage>
</organism>
<dbReference type="EMBL" id="AZEG01000024">
    <property type="protein sequence ID" value="KRL36608.1"/>
    <property type="molecule type" value="Genomic_DNA"/>
</dbReference>
<dbReference type="AlphaFoldDB" id="A0A0R1PVG9"/>
<evidence type="ECO:0000313" key="2">
    <source>
        <dbReference type="Proteomes" id="UP000051155"/>
    </source>
</evidence>
<keyword evidence="2" id="KW-1185">Reference proteome</keyword>
<dbReference type="Proteomes" id="UP000051155">
    <property type="component" value="Unassembled WGS sequence"/>
</dbReference>
<proteinExistence type="predicted"/>
<comment type="caution">
    <text evidence="1">The sequence shown here is derived from an EMBL/GenBank/DDBJ whole genome shotgun (WGS) entry which is preliminary data.</text>
</comment>
<sequence>MMKEKHLKLKQVAMTEAEKAKVINAIKKLDMEKDAKYVASKAIINAPTLTIGIPE</sequence>